<evidence type="ECO:0008006" key="3">
    <source>
        <dbReference type="Google" id="ProtNLM"/>
    </source>
</evidence>
<keyword evidence="2" id="KW-1185">Reference proteome</keyword>
<proteinExistence type="predicted"/>
<dbReference type="RefSeq" id="WP_344297387.1">
    <property type="nucleotide sequence ID" value="NZ_BAAANJ010000019.1"/>
</dbReference>
<comment type="caution">
    <text evidence="1">The sequence shown here is derived from an EMBL/GenBank/DDBJ whole genome shotgun (WGS) entry which is preliminary data.</text>
</comment>
<dbReference type="PROSITE" id="PS51257">
    <property type="entry name" value="PROKAR_LIPOPROTEIN"/>
    <property type="match status" value="1"/>
</dbReference>
<protein>
    <recommendedName>
        <fullName evidence="3">Lipoprotein</fullName>
    </recommendedName>
</protein>
<name>A0ABP4YQS8_9MICO</name>
<dbReference type="Proteomes" id="UP001500002">
    <property type="component" value="Unassembled WGS sequence"/>
</dbReference>
<evidence type="ECO:0000313" key="1">
    <source>
        <dbReference type="EMBL" id="GAA1819182.1"/>
    </source>
</evidence>
<organism evidence="1 2">
    <name type="scientific">Agromyces neolithicus</name>
    <dbReference type="NCBI Taxonomy" id="269420"/>
    <lineage>
        <taxon>Bacteria</taxon>
        <taxon>Bacillati</taxon>
        <taxon>Actinomycetota</taxon>
        <taxon>Actinomycetes</taxon>
        <taxon>Micrococcales</taxon>
        <taxon>Microbacteriaceae</taxon>
        <taxon>Agromyces</taxon>
    </lineage>
</organism>
<accession>A0ABP4YQS8</accession>
<reference evidence="2" key="1">
    <citation type="journal article" date="2019" name="Int. J. Syst. Evol. Microbiol.">
        <title>The Global Catalogue of Microorganisms (GCM) 10K type strain sequencing project: providing services to taxonomists for standard genome sequencing and annotation.</title>
        <authorList>
            <consortium name="The Broad Institute Genomics Platform"/>
            <consortium name="The Broad Institute Genome Sequencing Center for Infectious Disease"/>
            <person name="Wu L."/>
            <person name="Ma J."/>
        </authorList>
    </citation>
    <scope>NUCLEOTIDE SEQUENCE [LARGE SCALE GENOMIC DNA]</scope>
    <source>
        <strain evidence="2">JCM 14322</strain>
    </source>
</reference>
<sequence>MIEHRNSVADRVRATTSGLAAMTLALTLVGCTTQSGEGVMSTTPTAAAPTDRDEPRFLIDCVDDGLGEVVTFARLEEAWASTDYLRLHACTAYPATGEPIELTPPEELVAETAAADLPGEDLVSLFALALATCVRVTPDSEPGIADVPTSILRAALELCPEAPHAGLLDAELQTRGPQ</sequence>
<evidence type="ECO:0000313" key="2">
    <source>
        <dbReference type="Proteomes" id="UP001500002"/>
    </source>
</evidence>
<gene>
    <name evidence="1" type="ORF">GCM10009749_31870</name>
</gene>
<dbReference type="EMBL" id="BAAANJ010000019">
    <property type="protein sequence ID" value="GAA1819182.1"/>
    <property type="molecule type" value="Genomic_DNA"/>
</dbReference>